<gene>
    <name evidence="3" type="ORF">MIND_00664700</name>
</gene>
<feature type="compositionally biased region" description="Low complexity" evidence="1">
    <location>
        <begin position="135"/>
        <end position="151"/>
    </location>
</feature>
<feature type="compositionally biased region" description="Low complexity" evidence="1">
    <location>
        <begin position="92"/>
        <end position="108"/>
    </location>
</feature>
<name>A0A8H6SKE0_9AGAR</name>
<dbReference type="AlphaFoldDB" id="A0A8H6SKE0"/>
<organism evidence="3 4">
    <name type="scientific">Mycena indigotica</name>
    <dbReference type="NCBI Taxonomy" id="2126181"/>
    <lineage>
        <taxon>Eukaryota</taxon>
        <taxon>Fungi</taxon>
        <taxon>Dikarya</taxon>
        <taxon>Basidiomycota</taxon>
        <taxon>Agaricomycotina</taxon>
        <taxon>Agaricomycetes</taxon>
        <taxon>Agaricomycetidae</taxon>
        <taxon>Agaricales</taxon>
        <taxon>Marasmiineae</taxon>
        <taxon>Mycenaceae</taxon>
        <taxon>Mycena</taxon>
    </lineage>
</organism>
<proteinExistence type="predicted"/>
<sequence>MAPLVFLLSHHLAELAKVLAGSPSVPVRVPAHGPAGSHVPRAKKAGLVGLLAAPGPRPSSSPAREQPPHLQIASQPTEAFDVGTPLVTWRHSFSSSPTTSPSLPKSSLGAPASPFASPHTAPLAATSRERRKPVSSAASRPGPRPSSSPAREQPPHLQIASRTRLSPPALSSGSTEPASPLPTDDDASLAASLSPCGSTSPVSLHSLPTPPPPSLHFHLNPLPSPHAPLSAPRNPRAKMTKLISFPAFTDDPTPLSVRSWIGRCEDTIESFEAVNPTHGLATRNFITLAGLKLEQRAVSNWWEENRDELKKLSSFDDFAIKLRDKAHWTQSNGSNRLKEAVDS</sequence>
<feature type="compositionally biased region" description="Low complexity" evidence="1">
    <location>
        <begin position="51"/>
        <end position="64"/>
    </location>
</feature>
<feature type="compositionally biased region" description="Polar residues" evidence="1">
    <location>
        <begin position="160"/>
        <end position="177"/>
    </location>
</feature>
<feature type="signal peptide" evidence="2">
    <location>
        <begin position="1"/>
        <end position="20"/>
    </location>
</feature>
<dbReference type="Proteomes" id="UP000636479">
    <property type="component" value="Unassembled WGS sequence"/>
</dbReference>
<feature type="region of interest" description="Disordered" evidence="1">
    <location>
        <begin position="91"/>
        <end position="234"/>
    </location>
</feature>
<evidence type="ECO:0000256" key="1">
    <source>
        <dbReference type="SAM" id="MobiDB-lite"/>
    </source>
</evidence>
<comment type="caution">
    <text evidence="3">The sequence shown here is derived from an EMBL/GenBank/DDBJ whole genome shotgun (WGS) entry which is preliminary data.</text>
</comment>
<dbReference type="RefSeq" id="XP_037219011.1">
    <property type="nucleotide sequence ID" value="XM_037363367.1"/>
</dbReference>
<keyword evidence="4" id="KW-1185">Reference proteome</keyword>
<feature type="region of interest" description="Disordered" evidence="1">
    <location>
        <begin position="51"/>
        <end position="78"/>
    </location>
</feature>
<evidence type="ECO:0008006" key="5">
    <source>
        <dbReference type="Google" id="ProtNLM"/>
    </source>
</evidence>
<feature type="chain" id="PRO_5034890088" description="Retrotransposon gag domain-containing protein" evidence="2">
    <location>
        <begin position="21"/>
        <end position="343"/>
    </location>
</feature>
<dbReference type="OrthoDB" id="4742101at2759"/>
<evidence type="ECO:0000313" key="3">
    <source>
        <dbReference type="EMBL" id="KAF7301011.1"/>
    </source>
</evidence>
<evidence type="ECO:0000256" key="2">
    <source>
        <dbReference type="SAM" id="SignalP"/>
    </source>
</evidence>
<reference evidence="3" key="1">
    <citation type="submission" date="2020-05" db="EMBL/GenBank/DDBJ databases">
        <title>Mycena genomes resolve the evolution of fungal bioluminescence.</title>
        <authorList>
            <person name="Tsai I.J."/>
        </authorList>
    </citation>
    <scope>NUCLEOTIDE SEQUENCE</scope>
    <source>
        <strain evidence="3">171206Taipei</strain>
    </source>
</reference>
<accession>A0A8H6SKE0</accession>
<keyword evidence="2" id="KW-0732">Signal</keyword>
<feature type="compositionally biased region" description="Low complexity" evidence="1">
    <location>
        <begin position="215"/>
        <end position="232"/>
    </location>
</feature>
<feature type="compositionally biased region" description="Low complexity" evidence="1">
    <location>
        <begin position="198"/>
        <end position="207"/>
    </location>
</feature>
<dbReference type="EMBL" id="JACAZF010000006">
    <property type="protein sequence ID" value="KAF7301011.1"/>
    <property type="molecule type" value="Genomic_DNA"/>
</dbReference>
<evidence type="ECO:0000313" key="4">
    <source>
        <dbReference type="Proteomes" id="UP000636479"/>
    </source>
</evidence>
<dbReference type="GeneID" id="59345883"/>
<protein>
    <recommendedName>
        <fullName evidence="5">Retrotransposon gag domain-containing protein</fullName>
    </recommendedName>
</protein>